<proteinExistence type="predicted"/>
<dbReference type="Proteomes" id="UP000285190">
    <property type="component" value="Unassembled WGS sequence"/>
</dbReference>
<keyword evidence="1" id="KW-0677">Repeat</keyword>
<gene>
    <name evidence="5" type="primary">pilW</name>
    <name evidence="5" type="ORF">D3870_07535</name>
</gene>
<reference evidence="5 6" key="1">
    <citation type="submission" date="2018-09" db="EMBL/GenBank/DDBJ databases">
        <authorList>
            <person name="Zhu H."/>
        </authorList>
    </citation>
    <scope>NUCLEOTIDE SEQUENCE [LARGE SCALE GENOMIC DNA]</scope>
    <source>
        <strain evidence="5 6">K2R10-39</strain>
    </source>
</reference>
<keyword evidence="6" id="KW-1185">Reference proteome</keyword>
<dbReference type="InterPro" id="IPR050498">
    <property type="entry name" value="Ycf3"/>
</dbReference>
<evidence type="ECO:0000313" key="5">
    <source>
        <dbReference type="EMBL" id="RJG05889.1"/>
    </source>
</evidence>
<dbReference type="PANTHER" id="PTHR44858">
    <property type="entry name" value="TETRATRICOPEPTIDE REPEAT PROTEIN 6"/>
    <property type="match status" value="1"/>
</dbReference>
<protein>
    <submittedName>
        <fullName evidence="5">Type IV pilus biogenesis/stability protein PilW</fullName>
    </submittedName>
</protein>
<feature type="repeat" description="TPR" evidence="3">
    <location>
        <begin position="80"/>
        <end position="113"/>
    </location>
</feature>
<evidence type="ECO:0000256" key="2">
    <source>
        <dbReference type="ARBA" id="ARBA00022803"/>
    </source>
</evidence>
<feature type="repeat" description="TPR" evidence="3">
    <location>
        <begin position="46"/>
        <end position="79"/>
    </location>
</feature>
<dbReference type="SUPFAM" id="SSF48452">
    <property type="entry name" value="TPR-like"/>
    <property type="match status" value="1"/>
</dbReference>
<evidence type="ECO:0000256" key="4">
    <source>
        <dbReference type="SAM" id="SignalP"/>
    </source>
</evidence>
<dbReference type="InterPro" id="IPR011990">
    <property type="entry name" value="TPR-like_helical_dom_sf"/>
</dbReference>
<feature type="signal peptide" evidence="4">
    <location>
        <begin position="1"/>
        <end position="22"/>
    </location>
</feature>
<organism evidence="5 6">
    <name type="scientific">Noviherbaspirillum cavernae</name>
    <dbReference type="NCBI Taxonomy" id="2320862"/>
    <lineage>
        <taxon>Bacteria</taxon>
        <taxon>Pseudomonadati</taxon>
        <taxon>Pseudomonadota</taxon>
        <taxon>Betaproteobacteria</taxon>
        <taxon>Burkholderiales</taxon>
        <taxon>Oxalobacteraceae</taxon>
        <taxon>Noviherbaspirillum</taxon>
    </lineage>
</organism>
<dbReference type="Gene3D" id="1.25.40.10">
    <property type="entry name" value="Tetratricopeptide repeat domain"/>
    <property type="match status" value="1"/>
</dbReference>
<evidence type="ECO:0000256" key="1">
    <source>
        <dbReference type="ARBA" id="ARBA00022737"/>
    </source>
</evidence>
<evidence type="ECO:0000313" key="6">
    <source>
        <dbReference type="Proteomes" id="UP000285190"/>
    </source>
</evidence>
<dbReference type="InterPro" id="IPR013360">
    <property type="entry name" value="Pilus_4_PilW"/>
</dbReference>
<keyword evidence="2 3" id="KW-0802">TPR repeat</keyword>
<dbReference type="PANTHER" id="PTHR44858:SF1">
    <property type="entry name" value="UDP-N-ACETYLGLUCOSAMINE--PEPTIDE N-ACETYLGLUCOSAMINYLTRANSFERASE SPINDLY-RELATED"/>
    <property type="match status" value="1"/>
</dbReference>
<dbReference type="Pfam" id="PF13431">
    <property type="entry name" value="TPR_17"/>
    <property type="match status" value="1"/>
</dbReference>
<name>A0A418X064_9BURK</name>
<dbReference type="RefSeq" id="WP_119737969.1">
    <property type="nucleotide sequence ID" value="NZ_QYUN01000002.1"/>
</dbReference>
<dbReference type="PROSITE" id="PS50005">
    <property type="entry name" value="TPR"/>
    <property type="match status" value="3"/>
</dbReference>
<accession>A0A418X064</accession>
<dbReference type="NCBIfam" id="TIGR02521">
    <property type="entry name" value="type_IV_pilW"/>
    <property type="match status" value="1"/>
</dbReference>
<dbReference type="SMART" id="SM00028">
    <property type="entry name" value="TPR"/>
    <property type="match status" value="4"/>
</dbReference>
<keyword evidence="4" id="KW-0732">Signal</keyword>
<dbReference type="AlphaFoldDB" id="A0A418X064"/>
<dbReference type="OrthoDB" id="9814042at2"/>
<comment type="caution">
    <text evidence="5">The sequence shown here is derived from an EMBL/GenBank/DDBJ whole genome shotgun (WGS) entry which is preliminary data.</text>
</comment>
<dbReference type="InterPro" id="IPR019734">
    <property type="entry name" value="TPR_rpt"/>
</dbReference>
<sequence length="264" mass="29897">MTWQCSALAAMAVFTLMLSGCALNPSSASQSELPTSLEQTDNQHRARIRLQLAVGYYEQRQMTVALDEVRQALQADPNFADAYSVRGLIYMDIGENRLAEENFLHAIKLSPNNPDFNNNYGWFLCQNARERQSISYFEGALKSRAYQSPAKALNNAGVCSLKVQDKAAAEKYFSQAFQYEPGNASTNVNLAKLYYEQRDYERARFYADRVVKTDGAQADALWLAIKIERKRGDRTAESSLATQLRRRYPNSVEYAAYQRGAFDE</sequence>
<dbReference type="Pfam" id="PF14559">
    <property type="entry name" value="TPR_19"/>
    <property type="match status" value="1"/>
</dbReference>
<evidence type="ECO:0000256" key="3">
    <source>
        <dbReference type="PROSITE-ProRule" id="PRU00339"/>
    </source>
</evidence>
<dbReference type="EMBL" id="QYUN01000002">
    <property type="protein sequence ID" value="RJG05889.1"/>
    <property type="molecule type" value="Genomic_DNA"/>
</dbReference>
<feature type="chain" id="PRO_5019183609" evidence="4">
    <location>
        <begin position="23"/>
        <end position="264"/>
    </location>
</feature>
<feature type="repeat" description="TPR" evidence="3">
    <location>
        <begin position="150"/>
        <end position="183"/>
    </location>
</feature>